<comment type="caution">
    <text evidence="2">The sequence shown here is derived from an EMBL/GenBank/DDBJ whole genome shotgun (WGS) entry which is preliminary data.</text>
</comment>
<dbReference type="SUPFAM" id="SSF55729">
    <property type="entry name" value="Acyl-CoA N-acyltransferases (Nat)"/>
    <property type="match status" value="1"/>
</dbReference>
<name>A0ABX0ZMG0_9ACTN</name>
<dbReference type="Proteomes" id="UP000734511">
    <property type="component" value="Unassembled WGS sequence"/>
</dbReference>
<feature type="domain" description="BioF2-like acetyltransferase" evidence="1">
    <location>
        <begin position="192"/>
        <end position="337"/>
    </location>
</feature>
<organism evidence="2 3">
    <name type="scientific">Actinacidiphila epipremni</name>
    <dbReference type="NCBI Taxonomy" id="2053013"/>
    <lineage>
        <taxon>Bacteria</taxon>
        <taxon>Bacillati</taxon>
        <taxon>Actinomycetota</taxon>
        <taxon>Actinomycetes</taxon>
        <taxon>Kitasatosporales</taxon>
        <taxon>Streptomycetaceae</taxon>
        <taxon>Actinacidiphila</taxon>
    </lineage>
</organism>
<dbReference type="EMBL" id="JAATEJ010000003">
    <property type="protein sequence ID" value="NJP42838.1"/>
    <property type="molecule type" value="Genomic_DNA"/>
</dbReference>
<dbReference type="Pfam" id="PF13480">
    <property type="entry name" value="Acetyltransf_6"/>
    <property type="match status" value="1"/>
</dbReference>
<evidence type="ECO:0000259" key="1">
    <source>
        <dbReference type="Pfam" id="PF13480"/>
    </source>
</evidence>
<keyword evidence="3" id="KW-1185">Reference proteome</keyword>
<dbReference type="InterPro" id="IPR016181">
    <property type="entry name" value="Acyl_CoA_acyltransferase"/>
</dbReference>
<gene>
    <name evidence="2" type="ORF">HCN08_05345</name>
</gene>
<reference evidence="2 3" key="1">
    <citation type="submission" date="2020-03" db="EMBL/GenBank/DDBJ databases">
        <title>WGS of actinomycetes isolated from Thailand.</title>
        <authorList>
            <person name="Thawai C."/>
        </authorList>
    </citation>
    <scope>NUCLEOTIDE SEQUENCE [LARGE SCALE GENOMIC DNA]</scope>
    <source>
        <strain evidence="2 3">PRB2-1</strain>
    </source>
</reference>
<protein>
    <submittedName>
        <fullName evidence="2">GNAT family N-acetyltransferase</fullName>
    </submittedName>
</protein>
<dbReference type="InterPro" id="IPR038740">
    <property type="entry name" value="BioF2-like_GNAT_dom"/>
</dbReference>
<accession>A0ABX0ZMG0</accession>
<sequence>MTAPAGTVPRRGGGVEDAAHVPAGAFDVTICRDPGAFAALGDEWRALHRRCPQATGFQTHAWLHSWWLSYRTSRDRLRVVLVRRDGILVGAAPLMRSYRPWPVVVPLGGGITDYADVLVDARAPDGVVEALARGVRRAGRGAVVTWGEVRPGAAVLGLYDAWRGPKRRGVGSVCLELPGLAMDGLIGRVGSSRGQRIRADLRKLDAAGVTERDAAPHEVPDAVATMLRLHHMQWRGRGVTPEHVRARFAEHLVRAATAMVGDGDAVVTEFRLDGSVVAVNFTVLSPALAGGYLYGADPALRDAKVDVTTLLMRHGVRHAAGAGRPVLSLLRGAEPHKFHWRPEHVVNERLLLAGRPLAPVLYARYALAAARTRLARTAAARLPALRSWRGRLRELRARRAT</sequence>
<evidence type="ECO:0000313" key="2">
    <source>
        <dbReference type="EMBL" id="NJP42838.1"/>
    </source>
</evidence>
<proteinExistence type="predicted"/>
<evidence type="ECO:0000313" key="3">
    <source>
        <dbReference type="Proteomes" id="UP000734511"/>
    </source>
</evidence>